<dbReference type="InterPro" id="IPR043504">
    <property type="entry name" value="Peptidase_S1_PA_chymotrypsin"/>
</dbReference>
<keyword evidence="6" id="KW-1015">Disulfide bond</keyword>
<accession>A0AAV8Y3Y8</accession>
<organism evidence="8 9">
    <name type="scientific">Rhamnusium bicolor</name>
    <dbReference type="NCBI Taxonomy" id="1586634"/>
    <lineage>
        <taxon>Eukaryota</taxon>
        <taxon>Metazoa</taxon>
        <taxon>Ecdysozoa</taxon>
        <taxon>Arthropoda</taxon>
        <taxon>Hexapoda</taxon>
        <taxon>Insecta</taxon>
        <taxon>Pterygota</taxon>
        <taxon>Neoptera</taxon>
        <taxon>Endopterygota</taxon>
        <taxon>Coleoptera</taxon>
        <taxon>Polyphaga</taxon>
        <taxon>Cucujiformia</taxon>
        <taxon>Chrysomeloidea</taxon>
        <taxon>Cerambycidae</taxon>
        <taxon>Lepturinae</taxon>
        <taxon>Rhagiini</taxon>
        <taxon>Rhamnusium</taxon>
    </lineage>
</organism>
<dbReference type="PRINTS" id="PR00722">
    <property type="entry name" value="CHYMOTRYPSIN"/>
</dbReference>
<dbReference type="GO" id="GO:0005576">
    <property type="term" value="C:extracellular region"/>
    <property type="evidence" value="ECO:0007669"/>
    <property type="project" value="UniProtKB-SubCell"/>
</dbReference>
<dbReference type="PROSITE" id="PS50240">
    <property type="entry name" value="TRYPSIN_DOM"/>
    <property type="match status" value="1"/>
</dbReference>
<keyword evidence="4" id="KW-0378">Hydrolase</keyword>
<sequence length="396" mass="43969">MTPGKSSDICIQFLYFSIKDLRIVNESDDASVVLVVCVCASTGDDGVCKISSNCPVVEQQAKRGIDPTLCGFYQLVTPIVCCPSDNFGSKPDPLTFPEDLPGTTIESNNNIRISEKKCEEYSKAVTETVIVLPLVTHTEPIRINVERCDYNSVPLIVGGEPASLGEFPFMAALGFNSEDQKWRCGATLISDRYVLTAAHCTFTRDAGSPKIIRLGDLDLTSNHDGSEHKDYDVAKVIVHPDYKYPHKYNDIALIQTTERIIFTKFIRPACLYTKEEILLSSGVATGWGRTDFAGENSDKLRKVTLNIYERDKCAKTYQQNKDLPLGITSNMLCAGELRGRQRYMSGGPLLITKVGNQCKFYVIGITSFGKSCGQQNTPAVYTKVSEYVDWIEQNIW</sequence>
<evidence type="ECO:0000313" key="8">
    <source>
        <dbReference type="EMBL" id="KAJ8945606.1"/>
    </source>
</evidence>
<dbReference type="AlphaFoldDB" id="A0AAV8Y3Y8"/>
<name>A0AAV8Y3Y8_9CUCU</name>
<dbReference type="GO" id="GO:0006508">
    <property type="term" value="P:proteolysis"/>
    <property type="evidence" value="ECO:0007669"/>
    <property type="project" value="UniProtKB-KW"/>
</dbReference>
<dbReference type="Proteomes" id="UP001162156">
    <property type="component" value="Unassembled WGS sequence"/>
</dbReference>
<dbReference type="InterPro" id="IPR009003">
    <property type="entry name" value="Peptidase_S1_PA"/>
</dbReference>
<keyword evidence="2" id="KW-0964">Secreted</keyword>
<dbReference type="CDD" id="cd00190">
    <property type="entry name" value="Tryp_SPc"/>
    <property type="match status" value="1"/>
</dbReference>
<dbReference type="GO" id="GO:0004252">
    <property type="term" value="F:serine-type endopeptidase activity"/>
    <property type="evidence" value="ECO:0007669"/>
    <property type="project" value="InterPro"/>
</dbReference>
<dbReference type="SMART" id="SM00020">
    <property type="entry name" value="Tryp_SPc"/>
    <property type="match status" value="1"/>
</dbReference>
<evidence type="ECO:0000313" key="9">
    <source>
        <dbReference type="Proteomes" id="UP001162156"/>
    </source>
</evidence>
<dbReference type="SUPFAM" id="SSF50494">
    <property type="entry name" value="Trypsin-like serine proteases"/>
    <property type="match status" value="1"/>
</dbReference>
<dbReference type="FunFam" id="2.40.10.10:FF:000015">
    <property type="entry name" value="Atrial natriuretic peptide-converting enzyme"/>
    <property type="match status" value="1"/>
</dbReference>
<evidence type="ECO:0000256" key="5">
    <source>
        <dbReference type="ARBA" id="ARBA00022825"/>
    </source>
</evidence>
<keyword evidence="5" id="KW-0720">Serine protease</keyword>
<dbReference type="InterPro" id="IPR018114">
    <property type="entry name" value="TRYPSIN_HIS"/>
</dbReference>
<proteinExistence type="predicted"/>
<evidence type="ECO:0000256" key="4">
    <source>
        <dbReference type="ARBA" id="ARBA00022801"/>
    </source>
</evidence>
<gene>
    <name evidence="8" type="ORF">NQ314_009133</name>
</gene>
<keyword evidence="3" id="KW-0645">Protease</keyword>
<feature type="domain" description="Peptidase S1" evidence="7">
    <location>
        <begin position="156"/>
        <end position="396"/>
    </location>
</feature>
<dbReference type="InterPro" id="IPR001314">
    <property type="entry name" value="Peptidase_S1A"/>
</dbReference>
<dbReference type="Pfam" id="PF00089">
    <property type="entry name" value="Trypsin"/>
    <property type="match status" value="1"/>
</dbReference>
<evidence type="ECO:0000259" key="7">
    <source>
        <dbReference type="PROSITE" id="PS50240"/>
    </source>
</evidence>
<dbReference type="PROSITE" id="PS00134">
    <property type="entry name" value="TRYPSIN_HIS"/>
    <property type="match status" value="1"/>
</dbReference>
<keyword evidence="9" id="KW-1185">Reference proteome</keyword>
<reference evidence="8" key="1">
    <citation type="journal article" date="2023" name="Insect Mol. Biol.">
        <title>Genome sequencing provides insights into the evolution of gene families encoding plant cell wall-degrading enzymes in longhorned beetles.</title>
        <authorList>
            <person name="Shin N.R."/>
            <person name="Okamura Y."/>
            <person name="Kirsch R."/>
            <person name="Pauchet Y."/>
        </authorList>
    </citation>
    <scope>NUCLEOTIDE SEQUENCE</scope>
    <source>
        <strain evidence="8">RBIC_L_NR</strain>
    </source>
</reference>
<evidence type="ECO:0000256" key="6">
    <source>
        <dbReference type="ARBA" id="ARBA00023157"/>
    </source>
</evidence>
<dbReference type="InterPro" id="IPR001254">
    <property type="entry name" value="Trypsin_dom"/>
</dbReference>
<dbReference type="EMBL" id="JANEYF010002501">
    <property type="protein sequence ID" value="KAJ8945606.1"/>
    <property type="molecule type" value="Genomic_DNA"/>
</dbReference>
<evidence type="ECO:0000256" key="1">
    <source>
        <dbReference type="ARBA" id="ARBA00004613"/>
    </source>
</evidence>
<dbReference type="PANTHER" id="PTHR24258:SF136">
    <property type="entry name" value="GH06673P-RELATED"/>
    <property type="match status" value="1"/>
</dbReference>
<evidence type="ECO:0000256" key="3">
    <source>
        <dbReference type="ARBA" id="ARBA00022670"/>
    </source>
</evidence>
<comment type="caution">
    <text evidence="8">The sequence shown here is derived from an EMBL/GenBank/DDBJ whole genome shotgun (WGS) entry which is preliminary data.</text>
</comment>
<protein>
    <recommendedName>
        <fullName evidence="7">Peptidase S1 domain-containing protein</fullName>
    </recommendedName>
</protein>
<dbReference type="Gene3D" id="2.40.10.10">
    <property type="entry name" value="Trypsin-like serine proteases"/>
    <property type="match status" value="1"/>
</dbReference>
<comment type="subcellular location">
    <subcellularLocation>
        <location evidence="1">Secreted</location>
    </subcellularLocation>
</comment>
<dbReference type="PANTHER" id="PTHR24258">
    <property type="entry name" value="SERINE PROTEASE-RELATED"/>
    <property type="match status" value="1"/>
</dbReference>
<evidence type="ECO:0000256" key="2">
    <source>
        <dbReference type="ARBA" id="ARBA00022525"/>
    </source>
</evidence>